<dbReference type="GO" id="GO:0003677">
    <property type="term" value="F:DNA binding"/>
    <property type="evidence" value="ECO:0007669"/>
    <property type="project" value="UniProtKB-KW"/>
</dbReference>
<reference evidence="5" key="1">
    <citation type="submission" date="2016-10" db="EMBL/GenBank/DDBJ databases">
        <authorList>
            <person name="Varghese N."/>
            <person name="Submissions S."/>
        </authorList>
    </citation>
    <scope>NUCLEOTIDE SEQUENCE [LARGE SCALE GENOMIC DNA]</scope>
    <source>
        <strain evidence="5">OK042</strain>
    </source>
</reference>
<dbReference type="InterPro" id="IPR051534">
    <property type="entry name" value="CBASS_pafABC_assoc_protein"/>
</dbReference>
<organism evidence="4 5">
    <name type="scientific">Brevibacillus centrosporus</name>
    <dbReference type="NCBI Taxonomy" id="54910"/>
    <lineage>
        <taxon>Bacteria</taxon>
        <taxon>Bacillati</taxon>
        <taxon>Bacillota</taxon>
        <taxon>Bacilli</taxon>
        <taxon>Bacillales</taxon>
        <taxon>Paenibacillaceae</taxon>
        <taxon>Brevibacillus</taxon>
    </lineage>
</organism>
<dbReference type="STRING" id="1884381.SAMN05518846_101605"/>
<dbReference type="InterPro" id="IPR036388">
    <property type="entry name" value="WH-like_DNA-bd_sf"/>
</dbReference>
<dbReference type="RefSeq" id="WP_092266461.1">
    <property type="nucleotide sequence ID" value="NZ_BJOE01000045.1"/>
</dbReference>
<dbReference type="Proteomes" id="UP000198915">
    <property type="component" value="Unassembled WGS sequence"/>
</dbReference>
<dbReference type="Pfam" id="PF08279">
    <property type="entry name" value="HTH_11"/>
    <property type="match status" value="1"/>
</dbReference>
<dbReference type="Pfam" id="PF13280">
    <property type="entry name" value="WYL"/>
    <property type="match status" value="1"/>
</dbReference>
<dbReference type="InterPro" id="IPR001034">
    <property type="entry name" value="DeoR_HTH"/>
</dbReference>
<protein>
    <submittedName>
        <fullName evidence="4">Predicted DNA-binding transcriptional regulator YafY, contains an HTH and WYL domains</fullName>
    </submittedName>
</protein>
<dbReference type="InterPro" id="IPR036390">
    <property type="entry name" value="WH_DNA-bd_sf"/>
</dbReference>
<dbReference type="InterPro" id="IPR057727">
    <property type="entry name" value="WCX_dom"/>
</dbReference>
<dbReference type="PANTHER" id="PTHR34580:SF1">
    <property type="entry name" value="PROTEIN PAFC"/>
    <property type="match status" value="1"/>
</dbReference>
<feature type="domain" description="HTH deoR-type" evidence="3">
    <location>
        <begin position="3"/>
        <end position="58"/>
    </location>
</feature>
<dbReference type="EMBL" id="FORT01000001">
    <property type="protein sequence ID" value="SFI95639.1"/>
    <property type="molecule type" value="Genomic_DNA"/>
</dbReference>
<accession>A0A1I3MF23</accession>
<keyword evidence="1" id="KW-0805">Transcription regulation</keyword>
<dbReference type="PROSITE" id="PS52050">
    <property type="entry name" value="WYL"/>
    <property type="match status" value="1"/>
</dbReference>
<gene>
    <name evidence="4" type="ORF">SAMN05518846_101605</name>
</gene>
<dbReference type="InterPro" id="IPR013196">
    <property type="entry name" value="HTH_11"/>
</dbReference>
<proteinExistence type="predicted"/>
<dbReference type="PIRSF" id="PIRSF016838">
    <property type="entry name" value="PafC"/>
    <property type="match status" value="1"/>
</dbReference>
<dbReference type="PROSITE" id="PS51000">
    <property type="entry name" value="HTH_DEOR_2"/>
    <property type="match status" value="1"/>
</dbReference>
<dbReference type="SUPFAM" id="SSF46785">
    <property type="entry name" value="Winged helix' DNA-binding domain"/>
    <property type="match status" value="1"/>
</dbReference>
<dbReference type="InterPro" id="IPR028349">
    <property type="entry name" value="PafC-like"/>
</dbReference>
<evidence type="ECO:0000313" key="4">
    <source>
        <dbReference type="EMBL" id="SFI95639.1"/>
    </source>
</evidence>
<dbReference type="Gene3D" id="1.10.10.10">
    <property type="entry name" value="Winged helix-like DNA-binding domain superfamily/Winged helix DNA-binding domain"/>
    <property type="match status" value="1"/>
</dbReference>
<dbReference type="Pfam" id="PF25583">
    <property type="entry name" value="WCX"/>
    <property type="match status" value="1"/>
</dbReference>
<keyword evidence="4" id="KW-0238">DNA-binding</keyword>
<dbReference type="GO" id="GO:0003700">
    <property type="term" value="F:DNA-binding transcription factor activity"/>
    <property type="evidence" value="ECO:0007669"/>
    <property type="project" value="InterPro"/>
</dbReference>
<sequence length="316" mass="36462">MNKTDRLLAIVLELQRKGVVRAEDLAARFETSVRTIYRDMQALSEASVPIVGEPGVGYSLMEGFFLPPVSFTVEEAVSLLIGAHFVEQKFDPRYQERAKSSRSKIEAVLPQQVRAEAANILTTMRLLAFASDTPAGKQEKEWVEKIRQALLDAKKVSFHYRKSLAEEDGNRDSVRVVAPYGLALVGGAWTMIGHCDLRDDLRHFRLSRMSQLAITEEGYQRPPDFNLHAYKPMDDRKTYVRLLAQRDIAERIKESNYFFLEGWEDSSDGLLITLRVRQTEEVKQWVLGWGAYLEVLEPEMFRREIREEIEKMIKRY</sequence>
<keyword evidence="2" id="KW-0804">Transcription</keyword>
<name>A0A1I3MF23_9BACL</name>
<evidence type="ECO:0000256" key="2">
    <source>
        <dbReference type="ARBA" id="ARBA00023163"/>
    </source>
</evidence>
<dbReference type="PANTHER" id="PTHR34580">
    <property type="match status" value="1"/>
</dbReference>
<evidence type="ECO:0000256" key="1">
    <source>
        <dbReference type="ARBA" id="ARBA00023015"/>
    </source>
</evidence>
<dbReference type="AlphaFoldDB" id="A0A1I3MF23"/>
<dbReference type="InterPro" id="IPR026881">
    <property type="entry name" value="WYL_dom"/>
</dbReference>
<evidence type="ECO:0000313" key="5">
    <source>
        <dbReference type="Proteomes" id="UP000198915"/>
    </source>
</evidence>
<keyword evidence="5" id="KW-1185">Reference proteome</keyword>
<evidence type="ECO:0000259" key="3">
    <source>
        <dbReference type="PROSITE" id="PS51000"/>
    </source>
</evidence>